<dbReference type="PATRIC" id="fig|1030009.3.peg.2544"/>
<evidence type="ECO:0000256" key="1">
    <source>
        <dbReference type="ARBA" id="ARBA00008007"/>
    </source>
</evidence>
<dbReference type="HOGENOM" id="CLU_054549_4_0_9"/>
<evidence type="ECO:0000313" key="2">
    <source>
        <dbReference type="EMBL" id="AEH93559.1"/>
    </source>
</evidence>
<dbReference type="Gene3D" id="3.40.50.2020">
    <property type="match status" value="1"/>
</dbReference>
<dbReference type="KEGG" id="lmq:LMM7_2554"/>
<gene>
    <name evidence="2" type="primary">comFC</name>
    <name evidence="2" type="ordered locus">LMM7_2554</name>
</gene>
<evidence type="ECO:0000313" key="3">
    <source>
        <dbReference type="Proteomes" id="UP000000486"/>
    </source>
</evidence>
<name>A0A0E0UZ04_LISMM</name>
<dbReference type="InterPro" id="IPR051910">
    <property type="entry name" value="ComF/GntX_DNA_util-trans"/>
</dbReference>
<accession>A0A0E0UZ04</accession>
<dbReference type="EMBL" id="CP002816">
    <property type="protein sequence ID" value="AEH93559.1"/>
    <property type="molecule type" value="Genomic_DNA"/>
</dbReference>
<sequence length="218" mass="24914">MINCLLCFQPIKQGASWEISWLFKQTSICCDECLAGFEKLIGPLCKTCSKESSDSICEDCENRTRFLDSNISIYRYNDFAKEYMKKFKFQGDYEIGAIFKKDLSDFLADKKEIIVPIPVSETRKLERGFNQTTAMLKQSGIIYEELLAKKHTEKQSKKTKKERLASEQAFYFSGEGNCELTEVILFDDIYTTGSTLNRAAQILKESGANKVSALTIFR</sequence>
<protein>
    <submittedName>
        <fullName evidence="2">Putative late competence protein</fullName>
    </submittedName>
</protein>
<comment type="similarity">
    <text evidence="1">Belongs to the ComF/GntX family.</text>
</comment>
<dbReference type="AlphaFoldDB" id="A0A0E0UZ04"/>
<dbReference type="PANTHER" id="PTHR47505:SF1">
    <property type="entry name" value="DNA UTILIZATION PROTEIN YHGH"/>
    <property type="match status" value="1"/>
</dbReference>
<dbReference type="CDD" id="cd06223">
    <property type="entry name" value="PRTases_typeI"/>
    <property type="match status" value="1"/>
</dbReference>
<dbReference type="SUPFAM" id="SSF53271">
    <property type="entry name" value="PRTase-like"/>
    <property type="match status" value="1"/>
</dbReference>
<dbReference type="InterPro" id="IPR000836">
    <property type="entry name" value="PRTase_dom"/>
</dbReference>
<dbReference type="RefSeq" id="WP_012580755.1">
    <property type="nucleotide sequence ID" value="NC_017537.1"/>
</dbReference>
<reference evidence="2 3" key="1">
    <citation type="journal article" date="2011" name="J. Bacteriol.">
        <title>Genome sequence of the nonpathogenic Listeria monocytogenes serovar 4a strain M7.</title>
        <authorList>
            <person name="Chen J."/>
            <person name="Xia Y."/>
            <person name="Cheng C."/>
            <person name="Fang C."/>
            <person name="Shan Y."/>
            <person name="Jin G."/>
            <person name="Fang W."/>
        </authorList>
    </citation>
    <scope>NUCLEOTIDE SEQUENCE [LARGE SCALE GENOMIC DNA]</scope>
    <source>
        <strain evidence="2 3">M7</strain>
    </source>
</reference>
<proteinExistence type="inferred from homology"/>
<organism evidence="2 3">
    <name type="scientific">Listeria monocytogenes serotype 4a (strain M7)</name>
    <dbReference type="NCBI Taxonomy" id="1030009"/>
    <lineage>
        <taxon>Bacteria</taxon>
        <taxon>Bacillati</taxon>
        <taxon>Bacillota</taxon>
        <taxon>Bacilli</taxon>
        <taxon>Bacillales</taxon>
        <taxon>Listeriaceae</taxon>
        <taxon>Listeria</taxon>
    </lineage>
</organism>
<dbReference type="InterPro" id="IPR029057">
    <property type="entry name" value="PRTase-like"/>
</dbReference>
<dbReference type="PANTHER" id="PTHR47505">
    <property type="entry name" value="DNA UTILIZATION PROTEIN YHGH"/>
    <property type="match status" value="1"/>
</dbReference>
<dbReference type="Proteomes" id="UP000000486">
    <property type="component" value="Chromosome"/>
</dbReference>